<dbReference type="Gene3D" id="3.40.50.620">
    <property type="entry name" value="HUPs"/>
    <property type="match status" value="1"/>
</dbReference>
<keyword evidence="3 8" id="KW-0436">Ligase</keyword>
<dbReference type="CDD" id="cd00808">
    <property type="entry name" value="GluRS_core"/>
    <property type="match status" value="1"/>
</dbReference>
<gene>
    <name evidence="8" type="primary">gltX</name>
    <name evidence="11" type="ORF">GGR25_000910</name>
</gene>
<dbReference type="PRINTS" id="PR00987">
    <property type="entry name" value="TRNASYNTHGLU"/>
</dbReference>
<dbReference type="InterPro" id="IPR008925">
    <property type="entry name" value="aa_tRNA-synth_I_cd-bd_sf"/>
</dbReference>
<evidence type="ECO:0000259" key="10">
    <source>
        <dbReference type="Pfam" id="PF19269"/>
    </source>
</evidence>
<dbReference type="Proteomes" id="UP000553963">
    <property type="component" value="Unassembled WGS sequence"/>
</dbReference>
<dbReference type="GO" id="GO:0000049">
    <property type="term" value="F:tRNA binding"/>
    <property type="evidence" value="ECO:0007669"/>
    <property type="project" value="InterPro"/>
</dbReference>
<feature type="short sequence motif" description="'KMSKS' region" evidence="8">
    <location>
        <begin position="245"/>
        <end position="249"/>
    </location>
</feature>
<dbReference type="GO" id="GO:0006424">
    <property type="term" value="P:glutamyl-tRNA aminoacylation"/>
    <property type="evidence" value="ECO:0007669"/>
    <property type="project" value="UniProtKB-UniRule"/>
</dbReference>
<dbReference type="InterPro" id="IPR020751">
    <property type="entry name" value="aa-tRNA-synth_I_codon-bd_sub2"/>
</dbReference>
<sequence>MSNTRPIVRFAPSPTGYLHIGNARPALFNWLFALRHGGSFILRLDDTDQGRSREEYADAIRRDIAWLGIAPHRFERQSLRADRYAEAAERLKASGRLYPAYETGEELERRRKRQMARGLPPVYDRAALRLSDAERAALEAEGRRPHWRFRLDETVGEVRWDDLVRGPQHVTVASLSDPVLIREDGTFLYTLPSVVDDIEMGVTHIIRGDDHVTNTGVQIQLFEALGGAVPTFAHHNTLTTASGEGLSKRTGALSLASLAEAGYEPMAVASLAVLIGTSLPVEPARDLAELAAKFDLSMVSKAPARFDPADLDGLNAKLLHAASYADVEARLAALGVGGGEAFWNAVRGNLVRLSDAALWWRVVVGPLDDMPPLDDAARPVVESALALLPGEPFGADTWKQWTDAVKAATGAKGRALFMPLRQALTGLDHGPELAGLLPLIGRRNTMDRLAARLHSSAG</sequence>
<dbReference type="PROSITE" id="PS00178">
    <property type="entry name" value="AA_TRNA_LIGASE_I"/>
    <property type="match status" value="1"/>
</dbReference>
<keyword evidence="12" id="KW-1185">Reference proteome</keyword>
<proteinExistence type="inferred from homology"/>
<feature type="domain" description="Aminoacyl-tRNA synthetase class I anticodon-binding" evidence="10">
    <location>
        <begin position="375"/>
        <end position="451"/>
    </location>
</feature>
<dbReference type="InterPro" id="IPR001412">
    <property type="entry name" value="aa-tRNA-synth_I_CS"/>
</dbReference>
<keyword evidence="2 8" id="KW-0963">Cytoplasm</keyword>
<comment type="caution">
    <text evidence="8">Lacks conserved residue(s) required for the propagation of feature annotation.</text>
</comment>
<dbReference type="GO" id="GO:0008270">
    <property type="term" value="F:zinc ion binding"/>
    <property type="evidence" value="ECO:0007669"/>
    <property type="project" value="InterPro"/>
</dbReference>
<keyword evidence="7 8" id="KW-0030">Aminoacyl-tRNA synthetase</keyword>
<dbReference type="InterPro" id="IPR004527">
    <property type="entry name" value="Glu-tRNA-ligase_bac/mito"/>
</dbReference>
<evidence type="ECO:0000256" key="7">
    <source>
        <dbReference type="ARBA" id="ARBA00023146"/>
    </source>
</evidence>
<dbReference type="InterPro" id="IPR000924">
    <property type="entry name" value="Glu/Gln-tRNA-synth"/>
</dbReference>
<dbReference type="PANTHER" id="PTHR43311:SF2">
    <property type="entry name" value="GLUTAMATE--TRNA LIGASE, MITOCHONDRIAL-RELATED"/>
    <property type="match status" value="1"/>
</dbReference>
<dbReference type="GO" id="GO:0004818">
    <property type="term" value="F:glutamate-tRNA ligase activity"/>
    <property type="evidence" value="ECO:0007669"/>
    <property type="project" value="UniProtKB-UniRule"/>
</dbReference>
<evidence type="ECO:0000256" key="1">
    <source>
        <dbReference type="ARBA" id="ARBA00007894"/>
    </source>
</evidence>
<evidence type="ECO:0000256" key="4">
    <source>
        <dbReference type="ARBA" id="ARBA00022741"/>
    </source>
</evidence>
<evidence type="ECO:0000313" key="11">
    <source>
        <dbReference type="EMBL" id="MBB3929891.1"/>
    </source>
</evidence>
<dbReference type="InterPro" id="IPR033910">
    <property type="entry name" value="GluRS_core"/>
</dbReference>
<dbReference type="InterPro" id="IPR049940">
    <property type="entry name" value="GluQ/Sye"/>
</dbReference>
<keyword evidence="4 8" id="KW-0547">Nucleotide-binding</keyword>
<feature type="short sequence motif" description="'HIGH' region" evidence="8">
    <location>
        <begin position="12"/>
        <end position="22"/>
    </location>
</feature>
<dbReference type="Pfam" id="PF00749">
    <property type="entry name" value="tRNA-synt_1c"/>
    <property type="match status" value="1"/>
</dbReference>
<comment type="catalytic activity">
    <reaction evidence="8">
        <text>tRNA(Glu) + L-glutamate + ATP = L-glutamyl-tRNA(Glu) + AMP + diphosphate</text>
        <dbReference type="Rhea" id="RHEA:23540"/>
        <dbReference type="Rhea" id="RHEA-COMP:9663"/>
        <dbReference type="Rhea" id="RHEA-COMP:9680"/>
        <dbReference type="ChEBI" id="CHEBI:29985"/>
        <dbReference type="ChEBI" id="CHEBI:30616"/>
        <dbReference type="ChEBI" id="CHEBI:33019"/>
        <dbReference type="ChEBI" id="CHEBI:78442"/>
        <dbReference type="ChEBI" id="CHEBI:78520"/>
        <dbReference type="ChEBI" id="CHEBI:456215"/>
        <dbReference type="EC" id="6.1.1.17"/>
    </reaction>
</comment>
<name>A0A840ALX5_9HYPH</name>
<dbReference type="SUPFAM" id="SSF48163">
    <property type="entry name" value="An anticodon-binding domain of class I aminoacyl-tRNA synthetases"/>
    <property type="match status" value="1"/>
</dbReference>
<evidence type="ECO:0000256" key="6">
    <source>
        <dbReference type="ARBA" id="ARBA00022917"/>
    </source>
</evidence>
<accession>A0A840ALX5</accession>
<comment type="caution">
    <text evidence="11">The sequence shown here is derived from an EMBL/GenBank/DDBJ whole genome shotgun (WGS) entry which is preliminary data.</text>
</comment>
<comment type="function">
    <text evidence="8">Catalyzes the attachment of glutamate to tRNA(Glu) in a two-step reaction: glutamate is first activated by ATP to form Glu-AMP and then transferred to the acceptor end of tRNA(Glu).</text>
</comment>
<reference evidence="11 12" key="1">
    <citation type="submission" date="2020-08" db="EMBL/GenBank/DDBJ databases">
        <title>Genomic Encyclopedia of Type Strains, Phase IV (KMG-IV): sequencing the most valuable type-strain genomes for metagenomic binning, comparative biology and taxonomic classification.</title>
        <authorList>
            <person name="Goeker M."/>
        </authorList>
    </citation>
    <scope>NUCLEOTIDE SEQUENCE [LARGE SCALE GENOMIC DNA]</scope>
    <source>
        <strain evidence="11 12">DSM 25966</strain>
    </source>
</reference>
<dbReference type="SUPFAM" id="SSF52374">
    <property type="entry name" value="Nucleotidylyl transferase"/>
    <property type="match status" value="1"/>
</dbReference>
<comment type="subcellular location">
    <subcellularLocation>
        <location evidence="8">Cytoplasm</location>
    </subcellularLocation>
</comment>
<dbReference type="InterPro" id="IPR020058">
    <property type="entry name" value="Glu/Gln-tRNA-synth_Ib_cat-dom"/>
</dbReference>
<evidence type="ECO:0000256" key="3">
    <source>
        <dbReference type="ARBA" id="ARBA00022598"/>
    </source>
</evidence>
<dbReference type="Gene3D" id="1.10.10.350">
    <property type="match status" value="1"/>
</dbReference>
<dbReference type="InterPro" id="IPR014729">
    <property type="entry name" value="Rossmann-like_a/b/a_fold"/>
</dbReference>
<dbReference type="GO" id="GO:0005524">
    <property type="term" value="F:ATP binding"/>
    <property type="evidence" value="ECO:0007669"/>
    <property type="project" value="UniProtKB-UniRule"/>
</dbReference>
<evidence type="ECO:0000259" key="9">
    <source>
        <dbReference type="Pfam" id="PF00749"/>
    </source>
</evidence>
<dbReference type="InterPro" id="IPR045462">
    <property type="entry name" value="aa-tRNA-synth_I_cd-bd"/>
</dbReference>
<protein>
    <recommendedName>
        <fullName evidence="8">Glutamate--tRNA ligase</fullName>
        <ecNumber evidence="8">6.1.1.17</ecNumber>
    </recommendedName>
    <alternativeName>
        <fullName evidence="8">Glutamyl-tRNA synthetase</fullName>
        <shortName evidence="8">GluRS</shortName>
    </alternativeName>
</protein>
<dbReference type="EC" id="6.1.1.17" evidence="8"/>
<evidence type="ECO:0000256" key="8">
    <source>
        <dbReference type="HAMAP-Rule" id="MF_00022"/>
    </source>
</evidence>
<evidence type="ECO:0000313" key="12">
    <source>
        <dbReference type="Proteomes" id="UP000553963"/>
    </source>
</evidence>
<comment type="subunit">
    <text evidence="8">Monomer.</text>
</comment>
<dbReference type="AlphaFoldDB" id="A0A840ALX5"/>
<organism evidence="11 12">
    <name type="scientific">Kaistia hirudinis</name>
    <dbReference type="NCBI Taxonomy" id="1293440"/>
    <lineage>
        <taxon>Bacteria</taxon>
        <taxon>Pseudomonadati</taxon>
        <taxon>Pseudomonadota</taxon>
        <taxon>Alphaproteobacteria</taxon>
        <taxon>Hyphomicrobiales</taxon>
        <taxon>Kaistiaceae</taxon>
        <taxon>Kaistia</taxon>
    </lineage>
</organism>
<comment type="similarity">
    <text evidence="1 8">Belongs to the class-I aminoacyl-tRNA synthetase family. Glutamate--tRNA ligase type 1 subfamily.</text>
</comment>
<dbReference type="NCBIfam" id="TIGR00464">
    <property type="entry name" value="gltX_bact"/>
    <property type="match status" value="1"/>
</dbReference>
<dbReference type="RefSeq" id="WP_183397503.1">
    <property type="nucleotide sequence ID" value="NZ_JACIDS010000001.1"/>
</dbReference>
<dbReference type="PANTHER" id="PTHR43311">
    <property type="entry name" value="GLUTAMATE--TRNA LIGASE"/>
    <property type="match status" value="1"/>
</dbReference>
<dbReference type="EMBL" id="JACIDS010000001">
    <property type="protein sequence ID" value="MBB3929891.1"/>
    <property type="molecule type" value="Genomic_DNA"/>
</dbReference>
<keyword evidence="6 8" id="KW-0648">Protein biosynthesis</keyword>
<feature type="binding site" evidence="8">
    <location>
        <position position="248"/>
    </location>
    <ligand>
        <name>ATP</name>
        <dbReference type="ChEBI" id="CHEBI:30616"/>
    </ligand>
</feature>
<feature type="domain" description="Glutamyl/glutaminyl-tRNA synthetase class Ib catalytic" evidence="9">
    <location>
        <begin position="8"/>
        <end position="312"/>
    </location>
</feature>
<dbReference type="Pfam" id="PF19269">
    <property type="entry name" value="Anticodon_2"/>
    <property type="match status" value="1"/>
</dbReference>
<evidence type="ECO:0000256" key="5">
    <source>
        <dbReference type="ARBA" id="ARBA00022840"/>
    </source>
</evidence>
<evidence type="ECO:0000256" key="2">
    <source>
        <dbReference type="ARBA" id="ARBA00022490"/>
    </source>
</evidence>
<dbReference type="GO" id="GO:0005829">
    <property type="term" value="C:cytosol"/>
    <property type="evidence" value="ECO:0007669"/>
    <property type="project" value="TreeGrafter"/>
</dbReference>
<dbReference type="HAMAP" id="MF_00022">
    <property type="entry name" value="Glu_tRNA_synth_type1"/>
    <property type="match status" value="1"/>
</dbReference>
<keyword evidence="5 8" id="KW-0067">ATP-binding</keyword>